<dbReference type="Proteomes" id="UP000034690">
    <property type="component" value="Unassembled WGS sequence"/>
</dbReference>
<comment type="caution">
    <text evidence="2">The sequence shown here is derived from an EMBL/GenBank/DDBJ whole genome shotgun (WGS) entry which is preliminary data.</text>
</comment>
<evidence type="ECO:0000259" key="1">
    <source>
        <dbReference type="Pfam" id="PF00535"/>
    </source>
</evidence>
<protein>
    <submittedName>
        <fullName evidence="2">Glycosyl transferase family 2</fullName>
    </submittedName>
</protein>
<dbReference type="SUPFAM" id="SSF53448">
    <property type="entry name" value="Nucleotide-diphospho-sugar transferases"/>
    <property type="match status" value="1"/>
</dbReference>
<reference evidence="2 3" key="1">
    <citation type="journal article" date="2015" name="Nature">
        <title>rRNA introns, odd ribosomes, and small enigmatic genomes across a large radiation of phyla.</title>
        <authorList>
            <person name="Brown C.T."/>
            <person name="Hug L.A."/>
            <person name="Thomas B.C."/>
            <person name="Sharon I."/>
            <person name="Castelle C.J."/>
            <person name="Singh A."/>
            <person name="Wilkins M.J."/>
            <person name="Williams K.H."/>
            <person name="Banfield J.F."/>
        </authorList>
    </citation>
    <scope>NUCLEOTIDE SEQUENCE [LARGE SCALE GENOMIC DNA]</scope>
</reference>
<dbReference type="EMBL" id="LBWQ01000040">
    <property type="protein sequence ID" value="KKR11163.1"/>
    <property type="molecule type" value="Genomic_DNA"/>
</dbReference>
<gene>
    <name evidence="2" type="ORF">UT40_C0040G0011</name>
</gene>
<sequence>MKIWAHTLVRNEERYIWFSVMSVINYVDKILIWDTGSTDNTVSIIREIKKKYPEKIDFKKVGKVDAQKNPNNTKTR</sequence>
<dbReference type="AlphaFoldDB" id="A0A0G0N6W8"/>
<feature type="domain" description="Glycosyltransferase 2-like" evidence="1">
    <location>
        <begin position="9"/>
        <end position="54"/>
    </location>
</feature>
<evidence type="ECO:0000313" key="2">
    <source>
        <dbReference type="EMBL" id="KKR11163.1"/>
    </source>
</evidence>
<keyword evidence="2" id="KW-0808">Transferase</keyword>
<dbReference type="GO" id="GO:0016740">
    <property type="term" value="F:transferase activity"/>
    <property type="evidence" value="ECO:0007669"/>
    <property type="project" value="UniProtKB-KW"/>
</dbReference>
<organism evidence="2 3">
    <name type="scientific">Candidatus Woesebacteria bacterium GW2011_GWA1_39_21b</name>
    <dbReference type="NCBI Taxonomy" id="1618551"/>
    <lineage>
        <taxon>Bacteria</taxon>
        <taxon>Candidatus Woeseibacteriota</taxon>
    </lineage>
</organism>
<accession>A0A0G0N6W8</accession>
<dbReference type="InterPro" id="IPR001173">
    <property type="entry name" value="Glyco_trans_2-like"/>
</dbReference>
<dbReference type="InterPro" id="IPR029044">
    <property type="entry name" value="Nucleotide-diphossugar_trans"/>
</dbReference>
<dbReference type="Pfam" id="PF00535">
    <property type="entry name" value="Glycos_transf_2"/>
    <property type="match status" value="1"/>
</dbReference>
<dbReference type="Gene3D" id="3.90.550.10">
    <property type="entry name" value="Spore Coat Polysaccharide Biosynthesis Protein SpsA, Chain A"/>
    <property type="match status" value="1"/>
</dbReference>
<evidence type="ECO:0000313" key="3">
    <source>
        <dbReference type="Proteomes" id="UP000034690"/>
    </source>
</evidence>
<name>A0A0G0N6W8_9BACT</name>
<proteinExistence type="predicted"/>